<proteinExistence type="predicted"/>
<evidence type="ECO:0000313" key="1">
    <source>
        <dbReference type="EMBL" id="KAJ7534058.1"/>
    </source>
</evidence>
<reference evidence="2" key="1">
    <citation type="journal article" date="2024" name="Proc. Natl. Acad. Sci. U.S.A.">
        <title>Extraordinary preservation of gene collinearity over three hundred million years revealed in homosporous lycophytes.</title>
        <authorList>
            <person name="Li C."/>
            <person name="Wickell D."/>
            <person name="Kuo L.Y."/>
            <person name="Chen X."/>
            <person name="Nie B."/>
            <person name="Liao X."/>
            <person name="Peng D."/>
            <person name="Ji J."/>
            <person name="Jenkins J."/>
            <person name="Williams M."/>
            <person name="Shu S."/>
            <person name="Plott C."/>
            <person name="Barry K."/>
            <person name="Rajasekar S."/>
            <person name="Grimwood J."/>
            <person name="Han X."/>
            <person name="Sun S."/>
            <person name="Hou Z."/>
            <person name="He W."/>
            <person name="Dai G."/>
            <person name="Sun C."/>
            <person name="Schmutz J."/>
            <person name="Leebens-Mack J.H."/>
            <person name="Li F.W."/>
            <person name="Wang L."/>
        </authorList>
    </citation>
    <scope>NUCLEOTIDE SEQUENCE [LARGE SCALE GENOMIC DNA]</scope>
    <source>
        <strain evidence="2">cv. PW_Plant_1</strain>
    </source>
</reference>
<dbReference type="EMBL" id="CM055104">
    <property type="protein sequence ID" value="KAJ7534058.1"/>
    <property type="molecule type" value="Genomic_DNA"/>
</dbReference>
<dbReference type="Proteomes" id="UP001162992">
    <property type="component" value="Chromosome 13"/>
</dbReference>
<organism evidence="1 2">
    <name type="scientific">Diphasiastrum complanatum</name>
    <name type="common">Issler's clubmoss</name>
    <name type="synonym">Lycopodium complanatum</name>
    <dbReference type="NCBI Taxonomy" id="34168"/>
    <lineage>
        <taxon>Eukaryota</taxon>
        <taxon>Viridiplantae</taxon>
        <taxon>Streptophyta</taxon>
        <taxon>Embryophyta</taxon>
        <taxon>Tracheophyta</taxon>
        <taxon>Lycopodiopsida</taxon>
        <taxon>Lycopodiales</taxon>
        <taxon>Lycopodiaceae</taxon>
        <taxon>Lycopodioideae</taxon>
        <taxon>Diphasiastrum</taxon>
    </lineage>
</organism>
<evidence type="ECO:0000313" key="2">
    <source>
        <dbReference type="Proteomes" id="UP001162992"/>
    </source>
</evidence>
<comment type="caution">
    <text evidence="1">The sequence shown here is derived from an EMBL/GenBank/DDBJ whole genome shotgun (WGS) entry which is preliminary data.</text>
</comment>
<gene>
    <name evidence="1" type="ORF">O6H91_13G077400</name>
</gene>
<accession>A0ACC2BWC4</accession>
<name>A0ACC2BWC4_DIPCM</name>
<sequence>MSGEGLTYWCYECQSTVHPRGRANLVCPSCRGNFLEEMEQPARGYRRRREGGGSSNSPWGFSGLNQRQRSRLGTDPGFSPFLEAMVSIFQQMHSPQRHGSGRRMDADSSDLMILLQREVENFVRGRGSMNSLHDSGMGRDAPQFPGHLGDYFLGPGLDQLIQHLAEIDPNRYGTPPAARSAIDAMPTITVTREHLRSDSTECAVCRDQFELGSLVREMPCKHLYHGDCILPWLALHNSCPVCRYEMTSDDSRITSNGAAGARGPSSVRGTSAAGNGSGGRRRTFNFPWPFCL</sequence>
<protein>
    <submittedName>
        <fullName evidence="1">Uncharacterized protein</fullName>
    </submittedName>
</protein>
<keyword evidence="2" id="KW-1185">Reference proteome</keyword>